<dbReference type="Proteomes" id="UP000729402">
    <property type="component" value="Unassembled WGS sequence"/>
</dbReference>
<accession>A0A8J5TIK6</accession>
<evidence type="ECO:0008006" key="5">
    <source>
        <dbReference type="Google" id="ProtNLM"/>
    </source>
</evidence>
<evidence type="ECO:0000256" key="2">
    <source>
        <dbReference type="SAM" id="SignalP"/>
    </source>
</evidence>
<evidence type="ECO:0000256" key="1">
    <source>
        <dbReference type="SAM" id="MobiDB-lite"/>
    </source>
</evidence>
<comment type="caution">
    <text evidence="3">The sequence shown here is derived from an EMBL/GenBank/DDBJ whole genome shotgun (WGS) entry which is preliminary data.</text>
</comment>
<name>A0A8J5TIK6_ZIZPA</name>
<reference evidence="3" key="1">
    <citation type="journal article" date="2021" name="bioRxiv">
        <title>Whole Genome Assembly and Annotation of Northern Wild Rice, Zizania palustris L., Supports a Whole Genome Duplication in the Zizania Genus.</title>
        <authorList>
            <person name="Haas M."/>
            <person name="Kono T."/>
            <person name="Macchietto M."/>
            <person name="Millas R."/>
            <person name="McGilp L."/>
            <person name="Shao M."/>
            <person name="Duquette J."/>
            <person name="Hirsch C.N."/>
            <person name="Kimball J."/>
        </authorList>
    </citation>
    <scope>NUCLEOTIDE SEQUENCE</scope>
    <source>
        <tissue evidence="3">Fresh leaf tissue</tissue>
    </source>
</reference>
<evidence type="ECO:0000313" key="3">
    <source>
        <dbReference type="EMBL" id="KAG8078156.1"/>
    </source>
</evidence>
<dbReference type="AlphaFoldDB" id="A0A8J5TIK6"/>
<sequence>MSTSLLAPIIAVHALAILLSIRYQPTTTAPPPPPRTRTRTEEEGREPRTFLPPPPLAAAGWLQASESAARLLEFRAARVERFAFGQVASVS</sequence>
<reference evidence="3" key="2">
    <citation type="submission" date="2021-02" db="EMBL/GenBank/DDBJ databases">
        <authorList>
            <person name="Kimball J.A."/>
            <person name="Haas M.W."/>
            <person name="Macchietto M."/>
            <person name="Kono T."/>
            <person name="Duquette J."/>
            <person name="Shao M."/>
        </authorList>
    </citation>
    <scope>NUCLEOTIDE SEQUENCE</scope>
    <source>
        <tissue evidence="3">Fresh leaf tissue</tissue>
    </source>
</reference>
<dbReference type="EMBL" id="JAAALK010000282">
    <property type="protein sequence ID" value="KAG8078156.1"/>
    <property type="molecule type" value="Genomic_DNA"/>
</dbReference>
<protein>
    <recommendedName>
        <fullName evidence="5">Secreted protein</fullName>
    </recommendedName>
</protein>
<evidence type="ECO:0000313" key="4">
    <source>
        <dbReference type="Proteomes" id="UP000729402"/>
    </source>
</evidence>
<feature type="region of interest" description="Disordered" evidence="1">
    <location>
        <begin position="24"/>
        <end position="53"/>
    </location>
</feature>
<feature type="signal peptide" evidence="2">
    <location>
        <begin position="1"/>
        <end position="28"/>
    </location>
</feature>
<organism evidence="3 4">
    <name type="scientific">Zizania palustris</name>
    <name type="common">Northern wild rice</name>
    <dbReference type="NCBI Taxonomy" id="103762"/>
    <lineage>
        <taxon>Eukaryota</taxon>
        <taxon>Viridiplantae</taxon>
        <taxon>Streptophyta</taxon>
        <taxon>Embryophyta</taxon>
        <taxon>Tracheophyta</taxon>
        <taxon>Spermatophyta</taxon>
        <taxon>Magnoliopsida</taxon>
        <taxon>Liliopsida</taxon>
        <taxon>Poales</taxon>
        <taxon>Poaceae</taxon>
        <taxon>BOP clade</taxon>
        <taxon>Oryzoideae</taxon>
        <taxon>Oryzeae</taxon>
        <taxon>Zizaniinae</taxon>
        <taxon>Zizania</taxon>
    </lineage>
</organism>
<feature type="compositionally biased region" description="Basic and acidic residues" evidence="1">
    <location>
        <begin position="38"/>
        <end position="48"/>
    </location>
</feature>
<feature type="chain" id="PRO_5035303367" description="Secreted protein" evidence="2">
    <location>
        <begin position="29"/>
        <end position="91"/>
    </location>
</feature>
<gene>
    <name evidence="3" type="ORF">GUJ93_ZPchr0007g3243</name>
</gene>
<proteinExistence type="predicted"/>
<keyword evidence="2" id="KW-0732">Signal</keyword>
<keyword evidence="4" id="KW-1185">Reference proteome</keyword>